<dbReference type="AlphaFoldDB" id="A0A7D5M1D3"/>
<dbReference type="Gene3D" id="3.30.70.120">
    <property type="match status" value="1"/>
</dbReference>
<evidence type="ECO:0000313" key="2">
    <source>
        <dbReference type="EMBL" id="QLH02188.1"/>
    </source>
</evidence>
<dbReference type="InterPro" id="IPR004323">
    <property type="entry name" value="Ion_tolerance_CutA"/>
</dbReference>
<dbReference type="SUPFAM" id="SSF54913">
    <property type="entry name" value="GlnB-like"/>
    <property type="match status" value="1"/>
</dbReference>
<protein>
    <submittedName>
        <fullName evidence="2">Divalent-cation tolerance protein CutA</fullName>
    </submittedName>
</protein>
<gene>
    <name evidence="2" type="ORF">C5F47_00610</name>
</gene>
<dbReference type="KEGG" id="ncl:C5F47_00610"/>
<keyword evidence="3" id="KW-1185">Reference proteome</keyword>
<dbReference type="OrthoDB" id="8015at2157"/>
<evidence type="ECO:0000313" key="3">
    <source>
        <dbReference type="Proteomes" id="UP000509771"/>
    </source>
</evidence>
<proteinExistence type="inferred from homology"/>
<dbReference type="Proteomes" id="UP000509771">
    <property type="component" value="Chromosome"/>
</dbReference>
<dbReference type="PANTHER" id="PTHR23419">
    <property type="entry name" value="DIVALENT CATION TOLERANCE CUTA-RELATED"/>
    <property type="match status" value="1"/>
</dbReference>
<dbReference type="GO" id="GO:0005507">
    <property type="term" value="F:copper ion binding"/>
    <property type="evidence" value="ECO:0007669"/>
    <property type="project" value="TreeGrafter"/>
</dbReference>
<sequence length="103" mass="11762">MKPVIIISTYPNKKSISKIANELVKNKTVACVNISKISSIYSWKGKIENSSEYLAIFKTINKNKTKLKKKIKETHPYDVPEIAEIDVTSIDKSYLKWLVESTN</sequence>
<reference evidence="2 3" key="1">
    <citation type="submission" date="2018-02" db="EMBL/GenBank/DDBJ databases">
        <title>Complete genome of Nitrosopumilus cobalaminigenes HCA1.</title>
        <authorList>
            <person name="Qin W."/>
            <person name="Zheng Y."/>
            <person name="Stahl D.A."/>
        </authorList>
    </citation>
    <scope>NUCLEOTIDE SEQUENCE [LARGE SCALE GENOMIC DNA]</scope>
    <source>
        <strain evidence="2 3">HCA1</strain>
    </source>
</reference>
<evidence type="ECO:0000256" key="1">
    <source>
        <dbReference type="ARBA" id="ARBA00010169"/>
    </source>
</evidence>
<dbReference type="InterPro" id="IPR011322">
    <property type="entry name" value="N-reg_PII-like_a/b"/>
</dbReference>
<organism evidence="2 3">
    <name type="scientific">Nitrosopumilus cobalaminigenes</name>
    <dbReference type="NCBI Taxonomy" id="1470066"/>
    <lineage>
        <taxon>Archaea</taxon>
        <taxon>Nitrososphaerota</taxon>
        <taxon>Nitrososphaeria</taxon>
        <taxon>Nitrosopumilales</taxon>
        <taxon>Nitrosopumilaceae</taxon>
        <taxon>Nitrosopumilus</taxon>
    </lineage>
</organism>
<name>A0A7D5M1D3_9ARCH</name>
<dbReference type="GeneID" id="56058466"/>
<dbReference type="InterPro" id="IPR015867">
    <property type="entry name" value="N-reg_PII/ATP_PRibTrfase_C"/>
</dbReference>
<dbReference type="Pfam" id="PF03091">
    <property type="entry name" value="CutA1"/>
    <property type="match status" value="1"/>
</dbReference>
<comment type="similarity">
    <text evidence="1">Belongs to the CutA family.</text>
</comment>
<dbReference type="RefSeq" id="WP_179361011.1">
    <property type="nucleotide sequence ID" value="NZ_CP026993.1"/>
</dbReference>
<dbReference type="GO" id="GO:0010038">
    <property type="term" value="P:response to metal ion"/>
    <property type="evidence" value="ECO:0007669"/>
    <property type="project" value="InterPro"/>
</dbReference>
<dbReference type="PANTHER" id="PTHR23419:SF8">
    <property type="entry name" value="FI09726P"/>
    <property type="match status" value="1"/>
</dbReference>
<accession>A0A7D5M1D3</accession>
<dbReference type="EMBL" id="CP026993">
    <property type="protein sequence ID" value="QLH02188.1"/>
    <property type="molecule type" value="Genomic_DNA"/>
</dbReference>